<reference evidence="2" key="1">
    <citation type="submission" date="2016-10" db="EMBL/GenBank/DDBJ databases">
        <authorList>
            <person name="Varghese N."/>
            <person name="Submissions S."/>
        </authorList>
    </citation>
    <scope>NUCLEOTIDE SEQUENCE [LARGE SCALE GENOMIC DNA]</scope>
    <source>
        <strain evidence="2">CGMCC 4.5579</strain>
    </source>
</reference>
<dbReference type="RefSeq" id="WP_092529288.1">
    <property type="nucleotide sequence ID" value="NZ_FOWW01000002.1"/>
</dbReference>
<keyword evidence="2" id="KW-1185">Reference proteome</keyword>
<dbReference type="AlphaFoldDB" id="A0A1I5Q992"/>
<dbReference type="Proteomes" id="UP000198727">
    <property type="component" value="Unassembled WGS sequence"/>
</dbReference>
<evidence type="ECO:0000313" key="2">
    <source>
        <dbReference type="Proteomes" id="UP000198727"/>
    </source>
</evidence>
<dbReference type="EMBL" id="FOWW01000002">
    <property type="protein sequence ID" value="SFP42819.1"/>
    <property type="molecule type" value="Genomic_DNA"/>
</dbReference>
<organism evidence="1 2">
    <name type="scientific">Amycolatopsis arida</name>
    <dbReference type="NCBI Taxonomy" id="587909"/>
    <lineage>
        <taxon>Bacteria</taxon>
        <taxon>Bacillati</taxon>
        <taxon>Actinomycetota</taxon>
        <taxon>Actinomycetes</taxon>
        <taxon>Pseudonocardiales</taxon>
        <taxon>Pseudonocardiaceae</taxon>
        <taxon>Amycolatopsis</taxon>
    </lineage>
</organism>
<accession>A0A1I5Q992</accession>
<dbReference type="STRING" id="587909.SAMN05421810_102556"/>
<protein>
    <submittedName>
        <fullName evidence="1">Uncharacterized protein</fullName>
    </submittedName>
</protein>
<dbReference type="SUPFAM" id="SSF56059">
    <property type="entry name" value="Glutathione synthetase ATP-binding domain-like"/>
    <property type="match status" value="1"/>
</dbReference>
<name>A0A1I5Q992_9PSEU</name>
<dbReference type="OrthoDB" id="5486793at2"/>
<evidence type="ECO:0000313" key="1">
    <source>
        <dbReference type="EMBL" id="SFP42819.1"/>
    </source>
</evidence>
<proteinExistence type="predicted"/>
<sequence length="444" mass="48151">MTALRSWSGACTTPPEIGLAPGLIAEIMAEEFREIPRSGFPIALQPMIVPRNSYLELLSATAGLISLLRKAVVNLADDRPGRMAALGIDPADCPMFVPDEDFELRHCADMTRADVIIGPDGPKFIEFNVSGGFGGMAHFLLYQQAWHRIREAAGRPAFVAVDAFAQQARLIETTCAELGVPPSAVIVGTPRDWGPGTGSRVFDVQVNALRRHGVHATQLEFDDLLTGIGLPGNLRTHLGIAAFTVQDAATVGYDLSPVRAALDAGLLLVPSQSAWFLHTKKTLALLSEGQPWMTGSETELVRRYVPWSRVVGDREVWWRDTKHHLPRLLVDRKDDFVLKGATGCAGEEVFLGGTISDEVWSCLVEDAVRTGDFIVQERVETQPYPLDLLAESGEINRISATPVVSPFCLGGRAAGCYVRFTDEGHQASTIGGVTARRTCLLAEA</sequence>
<gene>
    <name evidence="1" type="ORF">SAMN05421810_102556</name>
</gene>